<dbReference type="EMBL" id="CP036525">
    <property type="protein sequence ID" value="QDT07040.1"/>
    <property type="molecule type" value="Genomic_DNA"/>
</dbReference>
<organism evidence="1 2">
    <name type="scientific">Rubripirellula lacrimiformis</name>
    <dbReference type="NCBI Taxonomy" id="1930273"/>
    <lineage>
        <taxon>Bacteria</taxon>
        <taxon>Pseudomonadati</taxon>
        <taxon>Planctomycetota</taxon>
        <taxon>Planctomycetia</taxon>
        <taxon>Pirellulales</taxon>
        <taxon>Pirellulaceae</taxon>
        <taxon>Rubripirellula</taxon>
    </lineage>
</organism>
<dbReference type="KEGG" id="rlc:K227x_54650"/>
<proteinExistence type="predicted"/>
<dbReference type="Proteomes" id="UP000318538">
    <property type="component" value="Chromosome"/>
</dbReference>
<sequence>MLGSLSGVVVKICAISLHRRPAAAAIALWTPSLITSARLRASAALSPLSPNRSLWTSSEISSPVRSSSIPRSSRPAGVSVSDRLILGASVELLLRLPSGFERSAYDNSFPPAAGWLIDSSNAAHTFLRVGKDCVLSMVAFGRLAFTLGYRLTCFHPNASMWHATCVTQTGRCGPSGSST</sequence>
<keyword evidence="2" id="KW-1185">Reference proteome</keyword>
<reference evidence="1 2" key="1">
    <citation type="submission" date="2019-02" db="EMBL/GenBank/DDBJ databases">
        <title>Deep-cultivation of Planctomycetes and their phenomic and genomic characterization uncovers novel biology.</title>
        <authorList>
            <person name="Wiegand S."/>
            <person name="Jogler M."/>
            <person name="Boedeker C."/>
            <person name="Pinto D."/>
            <person name="Vollmers J."/>
            <person name="Rivas-Marin E."/>
            <person name="Kohn T."/>
            <person name="Peeters S.H."/>
            <person name="Heuer A."/>
            <person name="Rast P."/>
            <person name="Oberbeckmann S."/>
            <person name="Bunk B."/>
            <person name="Jeske O."/>
            <person name="Meyerdierks A."/>
            <person name="Storesund J.E."/>
            <person name="Kallscheuer N."/>
            <person name="Luecker S."/>
            <person name="Lage O.M."/>
            <person name="Pohl T."/>
            <person name="Merkel B.J."/>
            <person name="Hornburger P."/>
            <person name="Mueller R.-W."/>
            <person name="Bruemmer F."/>
            <person name="Labrenz M."/>
            <person name="Spormann A.M."/>
            <person name="Op den Camp H."/>
            <person name="Overmann J."/>
            <person name="Amann R."/>
            <person name="Jetten M.S.M."/>
            <person name="Mascher T."/>
            <person name="Medema M.H."/>
            <person name="Devos D.P."/>
            <person name="Kaster A.-K."/>
            <person name="Ovreas L."/>
            <person name="Rohde M."/>
            <person name="Galperin M.Y."/>
            <person name="Jogler C."/>
        </authorList>
    </citation>
    <scope>NUCLEOTIDE SEQUENCE [LARGE SCALE GENOMIC DNA]</scope>
    <source>
        <strain evidence="1 2">K22_7</strain>
    </source>
</reference>
<dbReference type="AlphaFoldDB" id="A0A517NIS7"/>
<protein>
    <submittedName>
        <fullName evidence="1">Uncharacterized protein</fullName>
    </submittedName>
</protein>
<evidence type="ECO:0000313" key="2">
    <source>
        <dbReference type="Proteomes" id="UP000318538"/>
    </source>
</evidence>
<name>A0A517NIS7_9BACT</name>
<evidence type="ECO:0000313" key="1">
    <source>
        <dbReference type="EMBL" id="QDT07040.1"/>
    </source>
</evidence>
<gene>
    <name evidence="1" type="ORF">K227x_54650</name>
</gene>
<accession>A0A517NIS7</accession>